<feature type="region of interest" description="Disordered" evidence="2">
    <location>
        <begin position="203"/>
        <end position="240"/>
    </location>
</feature>
<dbReference type="EMBL" id="CACRXK020029496">
    <property type="protein sequence ID" value="CAB4042109.1"/>
    <property type="molecule type" value="Genomic_DNA"/>
</dbReference>
<feature type="compositionally biased region" description="Polar residues" evidence="2">
    <location>
        <begin position="215"/>
        <end position="230"/>
    </location>
</feature>
<evidence type="ECO:0000256" key="2">
    <source>
        <dbReference type="SAM" id="MobiDB-lite"/>
    </source>
</evidence>
<keyword evidence="1" id="KW-0175">Coiled coil</keyword>
<feature type="non-terminal residue" evidence="3">
    <location>
        <position position="1"/>
    </location>
</feature>
<dbReference type="Proteomes" id="UP001152795">
    <property type="component" value="Unassembled WGS sequence"/>
</dbReference>
<sequence length="374" mass="42095">EDTKIPDEDDHIEIGKENDDICIHNKEDSALETYIKSLDCQVRLLVKEFTTNKTTVDKTLQDHSKVLNQLQNLETNSELDSLRKENLQLKKLNDEFSKRINNLSCILADLQDKAKSAEDEKASLITAIKLLYKENERNQEQSNVNQADQINSEEQQRQQHDLTCHQVNPNIQINNRFAGLSVEEHTEEVSMLQVNAASQVTQTLTETRQKESWKASANSFSAEQKGSNTTAKKHDNKEDRQLKRHTTVLIGDSMIKNIQGPKLGKEVGNRVVVKSFPGAISEDMRHYIKPTIDRSPNRIVLHCGTNDLKSSSSTSVAERVVSLASEIEKTSETKVIISDQVNMIKLKPSTNNSENTAKVTAGHLFNIITLALLI</sequence>
<proteinExistence type="predicted"/>
<evidence type="ECO:0000313" key="4">
    <source>
        <dbReference type="Proteomes" id="UP001152795"/>
    </source>
</evidence>
<dbReference type="Gene3D" id="1.10.287.1490">
    <property type="match status" value="1"/>
</dbReference>
<evidence type="ECO:0000313" key="3">
    <source>
        <dbReference type="EMBL" id="CAB4042109.1"/>
    </source>
</evidence>
<accession>A0A6S7LT57</accession>
<evidence type="ECO:0000256" key="1">
    <source>
        <dbReference type="SAM" id="Coils"/>
    </source>
</evidence>
<organism evidence="3 4">
    <name type="scientific">Paramuricea clavata</name>
    <name type="common">Red gorgonian</name>
    <name type="synonym">Violescent sea-whip</name>
    <dbReference type="NCBI Taxonomy" id="317549"/>
    <lineage>
        <taxon>Eukaryota</taxon>
        <taxon>Metazoa</taxon>
        <taxon>Cnidaria</taxon>
        <taxon>Anthozoa</taxon>
        <taxon>Octocorallia</taxon>
        <taxon>Malacalcyonacea</taxon>
        <taxon>Plexauridae</taxon>
        <taxon>Paramuricea</taxon>
    </lineage>
</organism>
<dbReference type="Gene3D" id="3.40.50.12690">
    <property type="match status" value="1"/>
</dbReference>
<gene>
    <name evidence="3" type="ORF">PACLA_8A056699</name>
</gene>
<reference evidence="3" key="1">
    <citation type="submission" date="2020-04" db="EMBL/GenBank/DDBJ databases">
        <authorList>
            <person name="Alioto T."/>
            <person name="Alioto T."/>
            <person name="Gomez Garrido J."/>
        </authorList>
    </citation>
    <scope>NUCLEOTIDE SEQUENCE</scope>
    <source>
        <strain evidence="3">A484AB</strain>
    </source>
</reference>
<feature type="region of interest" description="Disordered" evidence="2">
    <location>
        <begin position="138"/>
        <end position="160"/>
    </location>
</feature>
<name>A0A6S7LT57_PARCT</name>
<dbReference type="SUPFAM" id="SSF52266">
    <property type="entry name" value="SGNH hydrolase"/>
    <property type="match status" value="1"/>
</dbReference>
<feature type="coiled-coil region" evidence="1">
    <location>
        <begin position="56"/>
        <end position="127"/>
    </location>
</feature>
<protein>
    <submittedName>
        <fullName evidence="3">Uncharacterized protein</fullName>
    </submittedName>
</protein>
<dbReference type="AlphaFoldDB" id="A0A6S7LT57"/>
<feature type="compositionally biased region" description="Polar residues" evidence="2">
    <location>
        <begin position="140"/>
        <end position="153"/>
    </location>
</feature>
<dbReference type="OrthoDB" id="6123at2759"/>
<comment type="caution">
    <text evidence="3">The sequence shown here is derived from an EMBL/GenBank/DDBJ whole genome shotgun (WGS) entry which is preliminary data.</text>
</comment>
<keyword evidence="4" id="KW-1185">Reference proteome</keyword>